<dbReference type="InterPro" id="IPR001611">
    <property type="entry name" value="Leu-rich_rpt"/>
</dbReference>
<dbReference type="PANTHER" id="PTHR48053">
    <property type="entry name" value="LEUCINE RICH REPEAT FAMILY PROTEIN, EXPRESSED"/>
    <property type="match status" value="1"/>
</dbReference>
<reference evidence="9" key="1">
    <citation type="journal article" date="2016" name="Nat. Genet.">
        <title>A high-quality carrot genome assembly provides new insights into carotenoid accumulation and asterid genome evolution.</title>
        <authorList>
            <person name="Iorizzo M."/>
            <person name="Ellison S."/>
            <person name="Senalik D."/>
            <person name="Zeng P."/>
            <person name="Satapoomin P."/>
            <person name="Huang J."/>
            <person name="Bowman M."/>
            <person name="Iovene M."/>
            <person name="Sanseverino W."/>
            <person name="Cavagnaro P."/>
            <person name="Yildiz M."/>
            <person name="Macko-Podgorni A."/>
            <person name="Moranska E."/>
            <person name="Grzebelus E."/>
            <person name="Grzebelus D."/>
            <person name="Ashrafi H."/>
            <person name="Zheng Z."/>
            <person name="Cheng S."/>
            <person name="Spooner D."/>
            <person name="Van Deynze A."/>
            <person name="Simon P."/>
        </authorList>
    </citation>
    <scope>NUCLEOTIDE SEQUENCE</scope>
    <source>
        <tissue evidence="9">Leaf</tissue>
    </source>
</reference>
<keyword evidence="3" id="KW-0732">Signal</keyword>
<proteinExistence type="predicted"/>
<evidence type="ECO:0000256" key="4">
    <source>
        <dbReference type="ARBA" id="ARBA00022737"/>
    </source>
</evidence>
<evidence type="ECO:0000256" key="2">
    <source>
        <dbReference type="ARBA" id="ARBA00022614"/>
    </source>
</evidence>
<reference evidence="9" key="2">
    <citation type="submission" date="2022-03" db="EMBL/GenBank/DDBJ databases">
        <title>Draft title - Genomic analysis of global carrot germplasm unveils the trajectory of domestication and the origin of high carotenoid orange carrot.</title>
        <authorList>
            <person name="Iorizzo M."/>
            <person name="Ellison S."/>
            <person name="Senalik D."/>
            <person name="Macko-Podgorni A."/>
            <person name="Grzebelus D."/>
            <person name="Bostan H."/>
            <person name="Rolling W."/>
            <person name="Curaba J."/>
            <person name="Simon P."/>
        </authorList>
    </citation>
    <scope>NUCLEOTIDE SEQUENCE</scope>
    <source>
        <tissue evidence="9">Leaf</tissue>
    </source>
</reference>
<evidence type="ECO:0000256" key="5">
    <source>
        <dbReference type="ARBA" id="ARBA00023136"/>
    </source>
</evidence>
<dbReference type="Pfam" id="PF00560">
    <property type="entry name" value="LRR_1"/>
    <property type="match status" value="3"/>
</dbReference>
<keyword evidence="5 8" id="KW-0472">Membrane</keyword>
<accession>A0AAF0WLY0</accession>
<dbReference type="Proteomes" id="UP000077755">
    <property type="component" value="Chromosome 3"/>
</dbReference>
<name>A0AAF0WLY0_DAUCS</name>
<keyword evidence="8" id="KW-0812">Transmembrane</keyword>
<evidence type="ECO:0000313" key="10">
    <source>
        <dbReference type="Proteomes" id="UP000077755"/>
    </source>
</evidence>
<evidence type="ECO:0000256" key="8">
    <source>
        <dbReference type="SAM" id="Phobius"/>
    </source>
</evidence>
<keyword evidence="6" id="KW-0675">Receptor</keyword>
<feature type="transmembrane region" description="Helical" evidence="8">
    <location>
        <begin position="31"/>
        <end position="54"/>
    </location>
</feature>
<dbReference type="SUPFAM" id="SSF52058">
    <property type="entry name" value="L domain-like"/>
    <property type="match status" value="1"/>
</dbReference>
<dbReference type="Gene3D" id="3.80.10.10">
    <property type="entry name" value="Ribonuclease Inhibitor"/>
    <property type="match status" value="1"/>
</dbReference>
<evidence type="ECO:0008006" key="11">
    <source>
        <dbReference type="Google" id="ProtNLM"/>
    </source>
</evidence>
<dbReference type="PANTHER" id="PTHR48053:SF71">
    <property type="entry name" value="LEUCINE RICH REPEAT FAMILY PROTEIN, EXPRESSED"/>
    <property type="match status" value="1"/>
</dbReference>
<evidence type="ECO:0000256" key="7">
    <source>
        <dbReference type="ARBA" id="ARBA00023180"/>
    </source>
</evidence>
<evidence type="ECO:0000256" key="6">
    <source>
        <dbReference type="ARBA" id="ARBA00023170"/>
    </source>
</evidence>
<dbReference type="InterPro" id="IPR051716">
    <property type="entry name" value="Plant_RL_S/T_kinase"/>
</dbReference>
<protein>
    <recommendedName>
        <fullName evidence="11">Leucine-rich repeat-containing N-terminal plant-type domain-containing protein</fullName>
    </recommendedName>
</protein>
<evidence type="ECO:0000313" key="9">
    <source>
        <dbReference type="EMBL" id="WOG92037.1"/>
    </source>
</evidence>
<keyword evidence="4" id="KW-0677">Repeat</keyword>
<keyword evidence="8" id="KW-1133">Transmembrane helix</keyword>
<dbReference type="GO" id="GO:0016020">
    <property type="term" value="C:membrane"/>
    <property type="evidence" value="ECO:0007669"/>
    <property type="project" value="UniProtKB-SubCell"/>
</dbReference>
<evidence type="ECO:0000256" key="1">
    <source>
        <dbReference type="ARBA" id="ARBA00004479"/>
    </source>
</evidence>
<dbReference type="FunFam" id="3.80.10.10:FF:000041">
    <property type="entry name" value="LRR receptor-like serine/threonine-protein kinase ERECTA"/>
    <property type="match status" value="1"/>
</dbReference>
<comment type="subcellular location">
    <subcellularLocation>
        <location evidence="1">Membrane</location>
        <topology evidence="1">Single-pass type I membrane protein</topology>
    </subcellularLocation>
</comment>
<dbReference type="AlphaFoldDB" id="A0AAF0WLY0"/>
<keyword evidence="2" id="KW-0433">Leucine-rich repeat</keyword>
<keyword evidence="10" id="KW-1185">Reference proteome</keyword>
<keyword evidence="7" id="KW-0325">Glycoprotein</keyword>
<dbReference type="EMBL" id="CP093345">
    <property type="protein sequence ID" value="WOG92037.1"/>
    <property type="molecule type" value="Genomic_DNA"/>
</dbReference>
<dbReference type="InterPro" id="IPR032675">
    <property type="entry name" value="LRR_dom_sf"/>
</dbReference>
<sequence length="187" mass="20911">MYWFGCRKLLIVCAIPISGNTFDFKKIMMMYAILSLPLTCKIYVASLAIFLLFLNVAKNHLEGPIPDNLSSCTNLNSLNVFGDKLNRTIPSAFKRLESITYLNLSSNNLKGPIPIELSRIGNLATLSKKDLSNKSIAVATPWPIGDLEHLLKLNLSKNNLTGLITMEFSNLRSIDYIHFNNLSIIFS</sequence>
<evidence type="ECO:0000256" key="3">
    <source>
        <dbReference type="ARBA" id="ARBA00022729"/>
    </source>
</evidence>
<organism evidence="9 10">
    <name type="scientific">Daucus carota subsp. sativus</name>
    <name type="common">Carrot</name>
    <dbReference type="NCBI Taxonomy" id="79200"/>
    <lineage>
        <taxon>Eukaryota</taxon>
        <taxon>Viridiplantae</taxon>
        <taxon>Streptophyta</taxon>
        <taxon>Embryophyta</taxon>
        <taxon>Tracheophyta</taxon>
        <taxon>Spermatophyta</taxon>
        <taxon>Magnoliopsida</taxon>
        <taxon>eudicotyledons</taxon>
        <taxon>Gunneridae</taxon>
        <taxon>Pentapetalae</taxon>
        <taxon>asterids</taxon>
        <taxon>campanulids</taxon>
        <taxon>Apiales</taxon>
        <taxon>Apiaceae</taxon>
        <taxon>Apioideae</taxon>
        <taxon>Scandiceae</taxon>
        <taxon>Daucinae</taxon>
        <taxon>Daucus</taxon>
        <taxon>Daucus sect. Daucus</taxon>
    </lineage>
</organism>
<gene>
    <name evidence="9" type="ORF">DCAR_0311293</name>
</gene>